<protein>
    <submittedName>
        <fullName evidence="2">Ovule protein</fullName>
    </submittedName>
</protein>
<accession>A0A5K3G5K0</accession>
<evidence type="ECO:0000313" key="2">
    <source>
        <dbReference type="WBParaSite" id="MCU_014731-RA"/>
    </source>
</evidence>
<sequence>GQHKSQVSGEADSNHRPKDFCSQLQSSALPTELSPDATSSHLLHTSLHLVRIIVSIAFPKRLHQCYLQYAPTSLRRRNHLSRGQQLCTIQPRDRRVGVCRVLCTSYPTGH</sequence>
<evidence type="ECO:0000256" key="1">
    <source>
        <dbReference type="SAM" id="MobiDB-lite"/>
    </source>
</evidence>
<proteinExistence type="predicted"/>
<organism evidence="2">
    <name type="scientific">Mesocestoides corti</name>
    <name type="common">Flatworm</name>
    <dbReference type="NCBI Taxonomy" id="53468"/>
    <lineage>
        <taxon>Eukaryota</taxon>
        <taxon>Metazoa</taxon>
        <taxon>Spiralia</taxon>
        <taxon>Lophotrochozoa</taxon>
        <taxon>Platyhelminthes</taxon>
        <taxon>Cestoda</taxon>
        <taxon>Eucestoda</taxon>
        <taxon>Cyclophyllidea</taxon>
        <taxon>Mesocestoididae</taxon>
        <taxon>Mesocestoides</taxon>
    </lineage>
</organism>
<dbReference type="WBParaSite" id="MCU_014731-RA">
    <property type="protein sequence ID" value="MCU_014731-RA"/>
    <property type="gene ID" value="MCU_014731"/>
</dbReference>
<feature type="region of interest" description="Disordered" evidence="1">
    <location>
        <begin position="1"/>
        <end position="20"/>
    </location>
</feature>
<dbReference type="AlphaFoldDB" id="A0A5K3G5K0"/>
<name>A0A5K3G5K0_MESCO</name>
<reference evidence="2" key="1">
    <citation type="submission" date="2019-11" db="UniProtKB">
        <authorList>
            <consortium name="WormBaseParasite"/>
        </authorList>
    </citation>
    <scope>IDENTIFICATION</scope>
</reference>